<protein>
    <submittedName>
        <fullName evidence="1">TIM barrel protein</fullName>
    </submittedName>
</protein>
<reference evidence="3 4" key="1">
    <citation type="journal article" date="2019" name="Nat. Med.">
        <title>A library of human gut bacterial isolates paired with longitudinal multiomics data enables mechanistic microbiome research.</title>
        <authorList>
            <person name="Poyet M."/>
            <person name="Groussin M."/>
            <person name="Gibbons S.M."/>
            <person name="Avila-Pacheco J."/>
            <person name="Jiang X."/>
            <person name="Kearney S.M."/>
            <person name="Perrotta A.R."/>
            <person name="Berdy B."/>
            <person name="Zhao S."/>
            <person name="Lieberman T.D."/>
            <person name="Swanson P.K."/>
            <person name="Smith M."/>
            <person name="Roesemann S."/>
            <person name="Alexander J.E."/>
            <person name="Rich S.A."/>
            <person name="Livny J."/>
            <person name="Vlamakis H."/>
            <person name="Clish C."/>
            <person name="Bullock K."/>
            <person name="Deik A."/>
            <person name="Scott J."/>
            <person name="Pierce K.A."/>
            <person name="Xavier R.J."/>
            <person name="Alm E.J."/>
        </authorList>
    </citation>
    <scope>NUCLEOTIDE SEQUENCE [LARGE SCALE GENOMIC DNA]</scope>
    <source>
        <strain evidence="1 4">BIOML-A13</strain>
        <strain evidence="2 3">BIOML-A3</strain>
    </source>
</reference>
<evidence type="ECO:0000313" key="4">
    <source>
        <dbReference type="Proteomes" id="UP000484547"/>
    </source>
</evidence>
<dbReference type="Proteomes" id="UP000484547">
    <property type="component" value="Unassembled WGS sequence"/>
</dbReference>
<gene>
    <name evidence="1" type="ORF">GMD11_04060</name>
    <name evidence="2" type="ORF">GMD18_09205</name>
</gene>
<dbReference type="SUPFAM" id="SSF51658">
    <property type="entry name" value="Xylose isomerase-like"/>
    <property type="match status" value="1"/>
</dbReference>
<dbReference type="AlphaFoldDB" id="A0A7X2XF96"/>
<organism evidence="1 4">
    <name type="scientific">Phascolarctobacterium faecium</name>
    <dbReference type="NCBI Taxonomy" id="33025"/>
    <lineage>
        <taxon>Bacteria</taxon>
        <taxon>Bacillati</taxon>
        <taxon>Bacillota</taxon>
        <taxon>Negativicutes</taxon>
        <taxon>Acidaminococcales</taxon>
        <taxon>Acidaminococcaceae</taxon>
        <taxon>Phascolarctobacterium</taxon>
    </lineage>
</organism>
<name>A0A7X2XF96_9FIRM</name>
<dbReference type="OrthoDB" id="6253202at2"/>
<dbReference type="InterPro" id="IPR036237">
    <property type="entry name" value="Xyl_isomerase-like_sf"/>
</dbReference>
<evidence type="ECO:0000313" key="1">
    <source>
        <dbReference type="EMBL" id="MTT75447.1"/>
    </source>
</evidence>
<dbReference type="RefSeq" id="WP_149877279.1">
    <property type="nucleotide sequence ID" value="NZ_WNBG01000007.1"/>
</dbReference>
<evidence type="ECO:0000313" key="3">
    <source>
        <dbReference type="Proteomes" id="UP000443070"/>
    </source>
</evidence>
<accession>A0A7X2XF96</accession>
<dbReference type="EMBL" id="WNBM01000001">
    <property type="protein sequence ID" value="MTT75447.1"/>
    <property type="molecule type" value="Genomic_DNA"/>
</dbReference>
<sequence>MKQLINYCPVHGYEQEVNAYADGMKGYLKNNKLDGIELYVYQQKPYTSDYREESIGVHLKYWPYWLDFWYGNQKHLNENYSDKKQLQEYYLGAVNQEEWLQIIRNNIKAALAVNPEYLVWHVSNCNLKEIFTFDFFYNDAQVIDASIEVFNAVSECIPDNVIVLFENLWWPGLRLIEPGIVDRFFCGLKKQNVGIMLDTGHLMNTNISLSNELEAVSFICQTVENLGMYKNYIHGMHLSCSLSGSYQKQSCKAVPEGCSMTEIMHHVTSIDQHLIFKESGLKSLIECIEPSYLVHELFYDNLAELSVLVQTQQKLLLK</sequence>
<comment type="caution">
    <text evidence="1">The sequence shown here is derived from an EMBL/GenBank/DDBJ whole genome shotgun (WGS) entry which is preliminary data.</text>
</comment>
<proteinExistence type="predicted"/>
<keyword evidence="3" id="KW-1185">Reference proteome</keyword>
<dbReference type="Gene3D" id="3.20.20.150">
    <property type="entry name" value="Divalent-metal-dependent TIM barrel enzymes"/>
    <property type="match status" value="1"/>
</dbReference>
<evidence type="ECO:0000313" key="2">
    <source>
        <dbReference type="EMBL" id="MTU04574.1"/>
    </source>
</evidence>
<dbReference type="Proteomes" id="UP000443070">
    <property type="component" value="Unassembled WGS sequence"/>
</dbReference>
<dbReference type="EMBL" id="WNBW01000008">
    <property type="protein sequence ID" value="MTU04574.1"/>
    <property type="molecule type" value="Genomic_DNA"/>
</dbReference>